<dbReference type="EMBL" id="CP068570">
    <property type="protein sequence ID" value="QQZ49639.1"/>
    <property type="molecule type" value="Genomic_DNA"/>
</dbReference>
<gene>
    <name evidence="2" type="ORF">JKL49_22555</name>
</gene>
<keyword evidence="1" id="KW-1133">Transmembrane helix</keyword>
<accession>A0A974S7V1</accession>
<organism evidence="2">
    <name type="scientific">Phenylobacterium glaciei</name>
    <dbReference type="NCBI Taxonomy" id="2803784"/>
    <lineage>
        <taxon>Bacteria</taxon>
        <taxon>Pseudomonadati</taxon>
        <taxon>Pseudomonadota</taxon>
        <taxon>Alphaproteobacteria</taxon>
        <taxon>Caulobacterales</taxon>
        <taxon>Caulobacteraceae</taxon>
        <taxon>Phenylobacterium</taxon>
    </lineage>
</organism>
<name>A0A974S7V1_9CAUL</name>
<keyword evidence="1" id="KW-0472">Membrane</keyword>
<proteinExistence type="predicted"/>
<keyword evidence="1" id="KW-0812">Transmembrane</keyword>
<protein>
    <submittedName>
        <fullName evidence="2">Uncharacterized protein</fullName>
    </submittedName>
</protein>
<feature type="transmembrane region" description="Helical" evidence="1">
    <location>
        <begin position="20"/>
        <end position="38"/>
    </location>
</feature>
<feature type="transmembrane region" description="Helical" evidence="1">
    <location>
        <begin position="50"/>
        <end position="77"/>
    </location>
</feature>
<reference evidence="2" key="1">
    <citation type="submission" date="2021-01" db="EMBL/GenBank/DDBJ databases">
        <title>Genome sequence of Phenylobacterium sp. 20VBR1 isolated from a valley glaceir, Ny-Alesund, Svalbard.</title>
        <authorList>
            <person name="Thomas F.A."/>
            <person name="Krishnan K.P."/>
            <person name="Sinha R.K."/>
        </authorList>
    </citation>
    <scope>NUCLEOTIDE SEQUENCE</scope>
    <source>
        <strain evidence="2">20VBR1</strain>
    </source>
</reference>
<dbReference type="AlphaFoldDB" id="A0A974S7V1"/>
<sequence length="148" mass="15700">MLGLGVGVMLFSPIQQTTSAVVALALGAAPALAGLLLARSRHVAAHSLILFNWGAGGVLAALLTGGLAGPMAVWHLAPWPPPPPWAGSTAWPWAQPSAWRRSASPCWPKSPSVCRPRRRSTWPRASGPWRSSPPRWAWVWRSSSCSAG</sequence>
<evidence type="ECO:0000256" key="1">
    <source>
        <dbReference type="SAM" id="Phobius"/>
    </source>
</evidence>
<evidence type="ECO:0000313" key="2">
    <source>
        <dbReference type="EMBL" id="QQZ49639.1"/>
    </source>
</evidence>